<proteinExistence type="predicted"/>
<accession>X1ADL9</accession>
<dbReference type="EMBL" id="BART01001550">
    <property type="protein sequence ID" value="GAG70768.1"/>
    <property type="molecule type" value="Genomic_DNA"/>
</dbReference>
<comment type="caution">
    <text evidence="2">The sequence shown here is derived from an EMBL/GenBank/DDBJ whole genome shotgun (WGS) entry which is preliminary data.</text>
</comment>
<reference evidence="2" key="1">
    <citation type="journal article" date="2014" name="Front. Microbiol.">
        <title>High frequency of phylogenetically diverse reductive dehalogenase-homologous genes in deep subseafloor sedimentary metagenomes.</title>
        <authorList>
            <person name="Kawai M."/>
            <person name="Futagami T."/>
            <person name="Toyoda A."/>
            <person name="Takaki Y."/>
            <person name="Nishi S."/>
            <person name="Hori S."/>
            <person name="Arai W."/>
            <person name="Tsubouchi T."/>
            <person name="Morono Y."/>
            <person name="Uchiyama I."/>
            <person name="Ito T."/>
            <person name="Fujiyama A."/>
            <person name="Inagaki F."/>
            <person name="Takami H."/>
        </authorList>
    </citation>
    <scope>NUCLEOTIDE SEQUENCE</scope>
    <source>
        <strain evidence="2">Expedition CK06-06</strain>
    </source>
</reference>
<name>X1ADL9_9ZZZZ</name>
<dbReference type="AlphaFoldDB" id="X1ADL9"/>
<evidence type="ECO:0000259" key="1">
    <source>
        <dbReference type="Pfam" id="PF09343"/>
    </source>
</evidence>
<evidence type="ECO:0000313" key="2">
    <source>
        <dbReference type="EMBL" id="GAG70768.1"/>
    </source>
</evidence>
<feature type="domain" description="DUF2460" evidence="1">
    <location>
        <begin position="22"/>
        <end position="89"/>
    </location>
</feature>
<dbReference type="Pfam" id="PF09343">
    <property type="entry name" value="DUF2460"/>
    <property type="match status" value="2"/>
</dbReference>
<dbReference type="InterPro" id="IPR011740">
    <property type="entry name" value="DUF2460"/>
</dbReference>
<sequence>MISDIEIIAQADWYLRNPLAFGFEWKTDIVEYDTGVSQRNAIWTRPRRMWTLNWNAMLTAEKDNILLIHQRARGSYDSFLLMDAFDHDGVYSVTQSQIPVVASDLTDDWFEVDSNCLASFSVDSTFYVLGGNNQGTYTVASATYISDTDRTRIVVDENVTHSEVSGNILMLEFQLTHTYAFSAQSWAEDKPYIVTDSQIVNVKGVPQSIPGNYSISAGKVTFVSGSVPAHGDEVTATFEFYFPVRFKSDIITSTKIAPNVWQYGGVQLVEVK</sequence>
<protein>
    <recommendedName>
        <fullName evidence="1">DUF2460 domain-containing protein</fullName>
    </recommendedName>
</protein>
<feature type="domain" description="DUF2460" evidence="1">
    <location>
        <begin position="169"/>
        <end position="272"/>
    </location>
</feature>
<gene>
    <name evidence="2" type="ORF">S01H4_05370</name>
</gene>
<organism evidence="2">
    <name type="scientific">marine sediment metagenome</name>
    <dbReference type="NCBI Taxonomy" id="412755"/>
    <lineage>
        <taxon>unclassified sequences</taxon>
        <taxon>metagenomes</taxon>
        <taxon>ecological metagenomes</taxon>
    </lineage>
</organism>